<sequence>MTRLLLSKIRIHPIFWLVIAAGTLTGHLWETVIAFVIVLIHELGHAFTAHWFGWEVTEIELLPFGGVAKLDEHEEHPFHEECLVLIAGPLQNIWLPLLSYGFLAFPFWGAAQHQIFLSQNSALLLFNLLPIWPLDGGRLMHVFLEVVYPFKQAYKRALYFSIAALLAFSTLALWHYPFSANLWIIISFILFAIYKERRLLPLRFLRFLLTLSSTKKRYARLKNLSVPKEASLTDVFSMFYKNAEHHIHIRGAKKPDIDGKSLADAYFKGQCKGNNISDYQ</sequence>
<evidence type="ECO:0000256" key="11">
    <source>
        <dbReference type="ARBA" id="ARBA00023136"/>
    </source>
</evidence>
<feature type="transmembrane region" description="Helical" evidence="12">
    <location>
        <begin position="14"/>
        <end position="40"/>
    </location>
</feature>
<evidence type="ECO:0000256" key="8">
    <source>
        <dbReference type="ARBA" id="ARBA00022833"/>
    </source>
</evidence>
<reference evidence="14 15" key="1">
    <citation type="journal article" date="2013" name="Genome Announc.">
        <title>Genome Sequence of Sporolactobacillus laevolacticus DSM442, an Efficient Polymer-Grade D-Lactate Producer from Agricultural Waste Cottonseed as a Nitrogen Source.</title>
        <authorList>
            <person name="Wang H."/>
            <person name="Wang L."/>
            <person name="Ju J."/>
            <person name="Yu B."/>
            <person name="Ma Y."/>
        </authorList>
    </citation>
    <scope>NUCLEOTIDE SEQUENCE [LARGE SCALE GENOMIC DNA]</scope>
    <source>
        <strain evidence="14 15">DSM 442</strain>
    </source>
</reference>
<keyword evidence="8" id="KW-0862">Zinc</keyword>
<evidence type="ECO:0000313" key="15">
    <source>
        <dbReference type="Proteomes" id="UP000018296"/>
    </source>
</evidence>
<dbReference type="eggNOG" id="COG1994">
    <property type="taxonomic scope" value="Bacteria"/>
</dbReference>
<dbReference type="GO" id="GO:0006508">
    <property type="term" value="P:proteolysis"/>
    <property type="evidence" value="ECO:0007669"/>
    <property type="project" value="UniProtKB-KW"/>
</dbReference>
<dbReference type="Proteomes" id="UP000018296">
    <property type="component" value="Unassembled WGS sequence"/>
</dbReference>
<dbReference type="EMBL" id="AWTC01000001">
    <property type="protein sequence ID" value="EST13444.1"/>
    <property type="molecule type" value="Genomic_DNA"/>
</dbReference>
<evidence type="ECO:0000256" key="12">
    <source>
        <dbReference type="SAM" id="Phobius"/>
    </source>
</evidence>
<dbReference type="PATRIC" id="fig|1395513.3.peg.271"/>
<dbReference type="GO" id="GO:0046872">
    <property type="term" value="F:metal ion binding"/>
    <property type="evidence" value="ECO:0007669"/>
    <property type="project" value="UniProtKB-KW"/>
</dbReference>
<dbReference type="RefSeq" id="WP_023508581.1">
    <property type="nucleotide sequence ID" value="NZ_AWTC01000001.1"/>
</dbReference>
<dbReference type="InterPro" id="IPR008915">
    <property type="entry name" value="Peptidase_M50"/>
</dbReference>
<comment type="cofactor">
    <cofactor evidence="1">
        <name>Zn(2+)</name>
        <dbReference type="ChEBI" id="CHEBI:29105"/>
    </cofactor>
</comment>
<evidence type="ECO:0000256" key="1">
    <source>
        <dbReference type="ARBA" id="ARBA00001947"/>
    </source>
</evidence>
<accession>V6J9I4</accession>
<evidence type="ECO:0000256" key="4">
    <source>
        <dbReference type="ARBA" id="ARBA00022670"/>
    </source>
</evidence>
<keyword evidence="9 12" id="KW-1133">Transmembrane helix</keyword>
<dbReference type="PANTHER" id="PTHR39188:SF3">
    <property type="entry name" value="STAGE IV SPORULATION PROTEIN FB"/>
    <property type="match status" value="1"/>
</dbReference>
<feature type="transmembrane region" description="Helical" evidence="12">
    <location>
        <begin position="93"/>
        <end position="111"/>
    </location>
</feature>
<evidence type="ECO:0000256" key="10">
    <source>
        <dbReference type="ARBA" id="ARBA00023049"/>
    </source>
</evidence>
<dbReference type="PANTHER" id="PTHR39188">
    <property type="entry name" value="MEMBRANE-ASSOCIATED ZINC METALLOPROTEASE M50B"/>
    <property type="match status" value="1"/>
</dbReference>
<feature type="transmembrane region" description="Helical" evidence="12">
    <location>
        <begin position="180"/>
        <end position="196"/>
    </location>
</feature>
<comment type="subcellular location">
    <subcellularLocation>
        <location evidence="2">Membrane</location>
        <topology evidence="2">Multi-pass membrane protein</topology>
    </subcellularLocation>
</comment>
<keyword evidence="15" id="KW-1185">Reference proteome</keyword>
<organism evidence="14 15">
    <name type="scientific">Sporolactobacillus laevolacticus DSM 442</name>
    <dbReference type="NCBI Taxonomy" id="1395513"/>
    <lineage>
        <taxon>Bacteria</taxon>
        <taxon>Bacillati</taxon>
        <taxon>Bacillota</taxon>
        <taxon>Bacilli</taxon>
        <taxon>Bacillales</taxon>
        <taxon>Sporolactobacillaceae</taxon>
        <taxon>Sporolactobacillus</taxon>
    </lineage>
</organism>
<protein>
    <submittedName>
        <fullName evidence="14">Stage IV sporulation protein FB</fullName>
    </submittedName>
</protein>
<dbReference type="GO" id="GO:0008237">
    <property type="term" value="F:metallopeptidase activity"/>
    <property type="evidence" value="ECO:0007669"/>
    <property type="project" value="UniProtKB-KW"/>
</dbReference>
<evidence type="ECO:0000256" key="6">
    <source>
        <dbReference type="ARBA" id="ARBA00022723"/>
    </source>
</evidence>
<evidence type="ECO:0000256" key="5">
    <source>
        <dbReference type="ARBA" id="ARBA00022692"/>
    </source>
</evidence>
<evidence type="ECO:0000256" key="7">
    <source>
        <dbReference type="ARBA" id="ARBA00022801"/>
    </source>
</evidence>
<name>V6J9I4_9BACL</name>
<evidence type="ECO:0000256" key="3">
    <source>
        <dbReference type="ARBA" id="ARBA00007931"/>
    </source>
</evidence>
<evidence type="ECO:0000259" key="13">
    <source>
        <dbReference type="Pfam" id="PF02163"/>
    </source>
</evidence>
<proteinExistence type="inferred from homology"/>
<gene>
    <name evidence="14" type="ORF">P343_01315</name>
</gene>
<evidence type="ECO:0000313" key="14">
    <source>
        <dbReference type="EMBL" id="EST13444.1"/>
    </source>
</evidence>
<evidence type="ECO:0000256" key="9">
    <source>
        <dbReference type="ARBA" id="ARBA00022989"/>
    </source>
</evidence>
<keyword evidence="4" id="KW-0645">Protease</keyword>
<comment type="caution">
    <text evidence="14">The sequence shown here is derived from an EMBL/GenBank/DDBJ whole genome shotgun (WGS) entry which is preliminary data.</text>
</comment>
<dbReference type="AlphaFoldDB" id="V6J9I4"/>
<evidence type="ECO:0000256" key="2">
    <source>
        <dbReference type="ARBA" id="ARBA00004141"/>
    </source>
</evidence>
<keyword evidence="6" id="KW-0479">Metal-binding</keyword>
<keyword evidence="11 12" id="KW-0472">Membrane</keyword>
<feature type="domain" description="Peptidase M50" evidence="13">
    <location>
        <begin position="33"/>
        <end position="105"/>
    </location>
</feature>
<keyword evidence="10" id="KW-0482">Metalloprotease</keyword>
<dbReference type="GO" id="GO:0016020">
    <property type="term" value="C:membrane"/>
    <property type="evidence" value="ECO:0007669"/>
    <property type="project" value="UniProtKB-SubCell"/>
</dbReference>
<dbReference type="STRING" id="1395513.P343_01315"/>
<dbReference type="Pfam" id="PF02163">
    <property type="entry name" value="Peptidase_M50"/>
    <property type="match status" value="2"/>
</dbReference>
<dbReference type="OrthoDB" id="166377at2"/>
<feature type="domain" description="Peptidase M50" evidence="13">
    <location>
        <begin position="117"/>
        <end position="166"/>
    </location>
</feature>
<keyword evidence="7" id="KW-0378">Hydrolase</keyword>
<comment type="similarity">
    <text evidence="3">Belongs to the peptidase M50B family.</text>
</comment>
<keyword evidence="5 12" id="KW-0812">Transmembrane</keyword>